<evidence type="ECO:0000313" key="1">
    <source>
        <dbReference type="EMBL" id="MET3612280.1"/>
    </source>
</evidence>
<name>A0ABV2IUW4_9HYPH</name>
<dbReference type="RefSeq" id="WP_354554851.1">
    <property type="nucleotide sequence ID" value="NZ_JBEPMB010000001.1"/>
</dbReference>
<dbReference type="EMBL" id="JBEPMB010000001">
    <property type="protein sequence ID" value="MET3612280.1"/>
    <property type="molecule type" value="Genomic_DNA"/>
</dbReference>
<accession>A0ABV2IUW4</accession>
<gene>
    <name evidence="1" type="ORF">ABID16_000585</name>
</gene>
<sequence>MTSSMPDQVEIQSTDITVDPAAYTSEGPGAFFEMGTDAVASRAGGSKFLAFRQFPAHQGQHQQALCSDSVDNSVTIP</sequence>
<proteinExistence type="predicted"/>
<keyword evidence="2" id="KW-1185">Reference proteome</keyword>
<comment type="caution">
    <text evidence="1">The sequence shown here is derived from an EMBL/GenBank/DDBJ whole genome shotgun (WGS) entry which is preliminary data.</text>
</comment>
<organism evidence="1 2">
    <name type="scientific">Rhizobium aquaticum</name>
    <dbReference type="NCBI Taxonomy" id="1549636"/>
    <lineage>
        <taxon>Bacteria</taxon>
        <taxon>Pseudomonadati</taxon>
        <taxon>Pseudomonadota</taxon>
        <taxon>Alphaproteobacteria</taxon>
        <taxon>Hyphomicrobiales</taxon>
        <taxon>Rhizobiaceae</taxon>
        <taxon>Rhizobium/Agrobacterium group</taxon>
        <taxon>Rhizobium</taxon>
    </lineage>
</organism>
<protein>
    <submittedName>
        <fullName evidence="1">Uncharacterized protein</fullName>
    </submittedName>
</protein>
<reference evidence="1 2" key="1">
    <citation type="submission" date="2024-06" db="EMBL/GenBank/DDBJ databases">
        <title>Genomic Encyclopedia of Type Strains, Phase IV (KMG-IV): sequencing the most valuable type-strain genomes for metagenomic binning, comparative biology and taxonomic classification.</title>
        <authorList>
            <person name="Goeker M."/>
        </authorList>
    </citation>
    <scope>NUCLEOTIDE SEQUENCE [LARGE SCALE GENOMIC DNA]</scope>
    <source>
        <strain evidence="1 2">DSM 29780</strain>
    </source>
</reference>
<evidence type="ECO:0000313" key="2">
    <source>
        <dbReference type="Proteomes" id="UP001549047"/>
    </source>
</evidence>
<dbReference type="Proteomes" id="UP001549047">
    <property type="component" value="Unassembled WGS sequence"/>
</dbReference>